<dbReference type="AlphaFoldDB" id="A0A8H7CKG1"/>
<evidence type="ECO:0000256" key="1">
    <source>
        <dbReference type="ARBA" id="ARBA00001947"/>
    </source>
</evidence>
<feature type="signal peptide" evidence="6">
    <location>
        <begin position="1"/>
        <end position="20"/>
    </location>
</feature>
<evidence type="ECO:0000256" key="5">
    <source>
        <dbReference type="ARBA" id="ARBA00023002"/>
    </source>
</evidence>
<keyword evidence="8" id="KW-0223">Dioxygenase</keyword>
<protein>
    <submittedName>
        <fullName evidence="8">4,5-DOPA dioxygenase extradiol-like protein</fullName>
    </submittedName>
</protein>
<name>A0A8H7CKG1_9AGAR</name>
<proteinExistence type="inferred from homology"/>
<evidence type="ECO:0000313" key="9">
    <source>
        <dbReference type="Proteomes" id="UP000620124"/>
    </source>
</evidence>
<dbReference type="Gene3D" id="3.40.830.10">
    <property type="entry name" value="LigB-like"/>
    <property type="match status" value="1"/>
</dbReference>
<dbReference type="PANTHER" id="PTHR30096:SF0">
    <property type="entry name" value="4,5-DOPA DIOXYGENASE EXTRADIOL-LIKE PROTEIN"/>
    <property type="match status" value="1"/>
</dbReference>
<dbReference type="InterPro" id="IPR004183">
    <property type="entry name" value="Xdiol_dOase_suB"/>
</dbReference>
<dbReference type="Proteomes" id="UP000620124">
    <property type="component" value="Unassembled WGS sequence"/>
</dbReference>
<evidence type="ECO:0000256" key="3">
    <source>
        <dbReference type="ARBA" id="ARBA00022723"/>
    </source>
</evidence>
<comment type="caution">
    <text evidence="8">The sequence shown here is derived from an EMBL/GenBank/DDBJ whole genome shotgun (WGS) entry which is preliminary data.</text>
</comment>
<gene>
    <name evidence="8" type="ORF">MVEN_02091800</name>
</gene>
<dbReference type="CDD" id="cd07363">
    <property type="entry name" value="45_DOPA_Dioxygenase"/>
    <property type="match status" value="1"/>
</dbReference>
<evidence type="ECO:0000259" key="7">
    <source>
        <dbReference type="Pfam" id="PF02900"/>
    </source>
</evidence>
<dbReference type="EMBL" id="JACAZI010000021">
    <property type="protein sequence ID" value="KAF7338653.1"/>
    <property type="molecule type" value="Genomic_DNA"/>
</dbReference>
<keyword evidence="6" id="KW-0732">Signal</keyword>
<reference evidence="8" key="1">
    <citation type="submission" date="2020-05" db="EMBL/GenBank/DDBJ databases">
        <title>Mycena genomes resolve the evolution of fungal bioluminescence.</title>
        <authorList>
            <person name="Tsai I.J."/>
        </authorList>
    </citation>
    <scope>NUCLEOTIDE SEQUENCE</scope>
    <source>
        <strain evidence="8">CCC161011</strain>
    </source>
</reference>
<accession>A0A8H7CKG1</accession>
<dbReference type="InterPro" id="IPR014436">
    <property type="entry name" value="Extradiol_dOase_DODA"/>
</dbReference>
<evidence type="ECO:0000256" key="6">
    <source>
        <dbReference type="SAM" id="SignalP"/>
    </source>
</evidence>
<comment type="similarity">
    <text evidence="2">Belongs to the DODA-type extradiol aromatic ring-opening dioxygenase family.</text>
</comment>
<dbReference type="GO" id="GO:0008270">
    <property type="term" value="F:zinc ion binding"/>
    <property type="evidence" value="ECO:0007669"/>
    <property type="project" value="InterPro"/>
</dbReference>
<evidence type="ECO:0000256" key="4">
    <source>
        <dbReference type="ARBA" id="ARBA00022833"/>
    </source>
</evidence>
<feature type="chain" id="PRO_5034559409" evidence="6">
    <location>
        <begin position="21"/>
        <end position="375"/>
    </location>
</feature>
<comment type="cofactor">
    <cofactor evidence="1">
        <name>Zn(2+)</name>
        <dbReference type="ChEBI" id="CHEBI:29105"/>
    </cofactor>
</comment>
<dbReference type="SUPFAM" id="SSF53213">
    <property type="entry name" value="LigB-like"/>
    <property type="match status" value="1"/>
</dbReference>
<dbReference type="OrthoDB" id="7396853at2759"/>
<dbReference type="Pfam" id="PF02900">
    <property type="entry name" value="LigB"/>
    <property type="match status" value="1"/>
</dbReference>
<keyword evidence="3" id="KW-0479">Metal-binding</keyword>
<keyword evidence="5" id="KW-0560">Oxidoreductase</keyword>
<keyword evidence="4" id="KW-0862">Zinc</keyword>
<keyword evidence="9" id="KW-1185">Reference proteome</keyword>
<evidence type="ECO:0000313" key="8">
    <source>
        <dbReference type="EMBL" id="KAF7338653.1"/>
    </source>
</evidence>
<sequence length="375" mass="41060">MRAPRLVLATTLFILSVISALLLSSSAVRGTIPSLLSRLSTRFCSSATPASASQATLTSDMTDVKALQEKWRKNLDELPSTPEKIPVFFFGHGSPILETNSNNRGPGFDAVLAWGGPKGPLATFLKDFGPALLKKYQPKGIVVFSAHWETQTERLVTDYGDDNPLLMDYYGFDPEFYQLKFKSKGDSTLAKRVVELYKEAGQRARLTPKTENRGSDGRGFAGPGLDHGVFIPFRKMFGEEFTDIPIVQVSIDSSLSPEKNWALGKAVTKLREENILVLSGGLIIHNLRDFQSFAPQSAKPLHKEFDKAIIDAVSVADATERKKAMVNLTKHPGFRAAHPREDHFVPLYVAAGAGEEGDSKVIADIYGSETVAFGL</sequence>
<dbReference type="GO" id="GO:0008198">
    <property type="term" value="F:ferrous iron binding"/>
    <property type="evidence" value="ECO:0007669"/>
    <property type="project" value="InterPro"/>
</dbReference>
<feature type="domain" description="Extradiol ring-cleavage dioxygenase class III enzyme subunit B" evidence="7">
    <location>
        <begin position="121"/>
        <end position="370"/>
    </location>
</feature>
<organism evidence="8 9">
    <name type="scientific">Mycena venus</name>
    <dbReference type="NCBI Taxonomy" id="2733690"/>
    <lineage>
        <taxon>Eukaryota</taxon>
        <taxon>Fungi</taxon>
        <taxon>Dikarya</taxon>
        <taxon>Basidiomycota</taxon>
        <taxon>Agaricomycotina</taxon>
        <taxon>Agaricomycetes</taxon>
        <taxon>Agaricomycetidae</taxon>
        <taxon>Agaricales</taxon>
        <taxon>Marasmiineae</taxon>
        <taxon>Mycenaceae</taxon>
        <taxon>Mycena</taxon>
    </lineage>
</organism>
<dbReference type="PANTHER" id="PTHR30096">
    <property type="entry name" value="4,5-DOPA DIOXYGENASE EXTRADIOL-LIKE PROTEIN"/>
    <property type="match status" value="1"/>
</dbReference>
<evidence type="ECO:0000256" key="2">
    <source>
        <dbReference type="ARBA" id="ARBA00007581"/>
    </source>
</evidence>
<dbReference type="GO" id="GO:0016702">
    <property type="term" value="F:oxidoreductase activity, acting on single donors with incorporation of molecular oxygen, incorporation of two atoms of oxygen"/>
    <property type="evidence" value="ECO:0007669"/>
    <property type="project" value="UniProtKB-ARBA"/>
</dbReference>